<dbReference type="Proteomes" id="UP000612362">
    <property type="component" value="Unassembled WGS sequence"/>
</dbReference>
<dbReference type="AlphaFoldDB" id="A0A8J3HRM0"/>
<gene>
    <name evidence="2" type="ORF">KSX_07650</name>
</gene>
<comment type="caution">
    <text evidence="2">The sequence shown here is derived from an EMBL/GenBank/DDBJ whole genome shotgun (WGS) entry which is preliminary data.</text>
</comment>
<keyword evidence="3" id="KW-1185">Reference proteome</keyword>
<feature type="transmembrane region" description="Helical" evidence="1">
    <location>
        <begin position="101"/>
        <end position="128"/>
    </location>
</feature>
<evidence type="ECO:0000313" key="3">
    <source>
        <dbReference type="Proteomes" id="UP000612362"/>
    </source>
</evidence>
<evidence type="ECO:0000256" key="1">
    <source>
        <dbReference type="SAM" id="Phobius"/>
    </source>
</evidence>
<dbReference type="EMBL" id="BNJF01000001">
    <property type="protein sequence ID" value="GHO42602.1"/>
    <property type="molecule type" value="Genomic_DNA"/>
</dbReference>
<sequence length="250" mass="28438">MTQQLPEQERSYRSIQRQIPLLTKREKVEILLKMTRTLENKEKGEILGATGFQFLKHQVPDLVLKILVERYVKGFLWSVVYVVAVVACLFFLILLNAQASAFATTIAALIGFFVGFLLFGLLDFFGTLRTYLTRKLKKVERSRFIETLDGLEYRQRVALLKEMGQEVFKRELGDSVIGSFVRGIVLSLVGGILTGLFLLLSVILANSFTMPYLPYVAAIVAFLVGYLLPHLVQNWLGKLFRGRKRKELAT</sequence>
<keyword evidence="1" id="KW-0812">Transmembrane</keyword>
<evidence type="ECO:0000313" key="2">
    <source>
        <dbReference type="EMBL" id="GHO42602.1"/>
    </source>
</evidence>
<name>A0A8J3HRM0_9CHLR</name>
<feature type="transmembrane region" description="Helical" evidence="1">
    <location>
        <begin position="180"/>
        <end position="206"/>
    </location>
</feature>
<organism evidence="2 3">
    <name type="scientific">Ktedonospora formicarum</name>
    <dbReference type="NCBI Taxonomy" id="2778364"/>
    <lineage>
        <taxon>Bacteria</taxon>
        <taxon>Bacillati</taxon>
        <taxon>Chloroflexota</taxon>
        <taxon>Ktedonobacteria</taxon>
        <taxon>Ktedonobacterales</taxon>
        <taxon>Ktedonobacteraceae</taxon>
        <taxon>Ktedonospora</taxon>
    </lineage>
</organism>
<feature type="transmembrane region" description="Helical" evidence="1">
    <location>
        <begin position="75"/>
        <end position="95"/>
    </location>
</feature>
<feature type="transmembrane region" description="Helical" evidence="1">
    <location>
        <begin position="212"/>
        <end position="236"/>
    </location>
</feature>
<keyword evidence="1" id="KW-0472">Membrane</keyword>
<keyword evidence="1" id="KW-1133">Transmembrane helix</keyword>
<accession>A0A8J3HRM0</accession>
<proteinExistence type="predicted"/>
<protein>
    <submittedName>
        <fullName evidence="2">Uncharacterized protein</fullName>
    </submittedName>
</protein>
<reference evidence="2" key="1">
    <citation type="submission" date="2020-10" db="EMBL/GenBank/DDBJ databases">
        <title>Taxonomic study of unclassified bacteria belonging to the class Ktedonobacteria.</title>
        <authorList>
            <person name="Yabe S."/>
            <person name="Wang C.M."/>
            <person name="Zheng Y."/>
            <person name="Sakai Y."/>
            <person name="Cavaletti L."/>
            <person name="Monciardini P."/>
            <person name="Donadio S."/>
        </authorList>
    </citation>
    <scope>NUCLEOTIDE SEQUENCE</scope>
    <source>
        <strain evidence="2">SOSP1-1</strain>
    </source>
</reference>
<dbReference type="RefSeq" id="WP_220192126.1">
    <property type="nucleotide sequence ID" value="NZ_BNJF01000001.1"/>
</dbReference>